<evidence type="ECO:0000313" key="2">
    <source>
        <dbReference type="EMBL" id="WMV51129.1"/>
    </source>
</evidence>
<organism evidence="2 3">
    <name type="scientific">Solanum verrucosum</name>
    <dbReference type="NCBI Taxonomy" id="315347"/>
    <lineage>
        <taxon>Eukaryota</taxon>
        <taxon>Viridiplantae</taxon>
        <taxon>Streptophyta</taxon>
        <taxon>Embryophyta</taxon>
        <taxon>Tracheophyta</taxon>
        <taxon>Spermatophyta</taxon>
        <taxon>Magnoliopsida</taxon>
        <taxon>eudicotyledons</taxon>
        <taxon>Gunneridae</taxon>
        <taxon>Pentapetalae</taxon>
        <taxon>asterids</taxon>
        <taxon>lamiids</taxon>
        <taxon>Solanales</taxon>
        <taxon>Solanaceae</taxon>
        <taxon>Solanoideae</taxon>
        <taxon>Solaneae</taxon>
        <taxon>Solanum</taxon>
    </lineage>
</organism>
<dbReference type="AlphaFoldDB" id="A0AAF0UST2"/>
<reference evidence="2" key="1">
    <citation type="submission" date="2023-08" db="EMBL/GenBank/DDBJ databases">
        <title>A de novo genome assembly of Solanum verrucosum Schlechtendal, a Mexican diploid species geographically isolated from the other diploid A-genome species in potato relatives.</title>
        <authorList>
            <person name="Hosaka K."/>
        </authorList>
    </citation>
    <scope>NUCLEOTIDE SEQUENCE</scope>
    <source>
        <tissue evidence="2">Young leaves</tissue>
    </source>
</reference>
<keyword evidence="3" id="KW-1185">Reference proteome</keyword>
<dbReference type="EMBL" id="CP133621">
    <property type="protein sequence ID" value="WMV51129.1"/>
    <property type="molecule type" value="Genomic_DNA"/>
</dbReference>
<accession>A0AAF0UST2</accession>
<sequence length="95" mass="10803">MFLDVLMISSLVQGPGPLLSMNTRPVVKVLYNWKVICVRKLVKLQSTPPIRSDKDLFRCDKKHFNLFESLLEKSNSKIPSRPGRGFTPLSKEVST</sequence>
<name>A0AAF0UST2_SOLVR</name>
<gene>
    <name evidence="2" type="ORF">MTR67_044514</name>
</gene>
<feature type="region of interest" description="Disordered" evidence="1">
    <location>
        <begin position="75"/>
        <end position="95"/>
    </location>
</feature>
<evidence type="ECO:0000313" key="3">
    <source>
        <dbReference type="Proteomes" id="UP001234989"/>
    </source>
</evidence>
<evidence type="ECO:0000256" key="1">
    <source>
        <dbReference type="SAM" id="MobiDB-lite"/>
    </source>
</evidence>
<dbReference type="Proteomes" id="UP001234989">
    <property type="component" value="Chromosome 10"/>
</dbReference>
<proteinExistence type="predicted"/>
<protein>
    <submittedName>
        <fullName evidence="2">Uncharacterized protein</fullName>
    </submittedName>
</protein>